<accession>A0ACB8ZC10</accession>
<keyword evidence="2" id="KW-1185">Reference proteome</keyword>
<reference evidence="1 2" key="2">
    <citation type="journal article" date="2022" name="Mol. Ecol. Resour.">
        <title>The genomes of chicory, endive, great burdock and yacon provide insights into Asteraceae paleo-polyploidization history and plant inulin production.</title>
        <authorList>
            <person name="Fan W."/>
            <person name="Wang S."/>
            <person name="Wang H."/>
            <person name="Wang A."/>
            <person name="Jiang F."/>
            <person name="Liu H."/>
            <person name="Zhao H."/>
            <person name="Xu D."/>
            <person name="Zhang Y."/>
        </authorList>
    </citation>
    <scope>NUCLEOTIDE SEQUENCE [LARGE SCALE GENOMIC DNA]</scope>
    <source>
        <strain evidence="2">cv. Yunnan</strain>
        <tissue evidence="1">Leaves</tissue>
    </source>
</reference>
<proteinExistence type="predicted"/>
<organism evidence="1 2">
    <name type="scientific">Smallanthus sonchifolius</name>
    <dbReference type="NCBI Taxonomy" id="185202"/>
    <lineage>
        <taxon>Eukaryota</taxon>
        <taxon>Viridiplantae</taxon>
        <taxon>Streptophyta</taxon>
        <taxon>Embryophyta</taxon>
        <taxon>Tracheophyta</taxon>
        <taxon>Spermatophyta</taxon>
        <taxon>Magnoliopsida</taxon>
        <taxon>eudicotyledons</taxon>
        <taxon>Gunneridae</taxon>
        <taxon>Pentapetalae</taxon>
        <taxon>asterids</taxon>
        <taxon>campanulids</taxon>
        <taxon>Asterales</taxon>
        <taxon>Asteraceae</taxon>
        <taxon>Asteroideae</taxon>
        <taxon>Heliantheae alliance</taxon>
        <taxon>Millerieae</taxon>
        <taxon>Smallanthus</taxon>
    </lineage>
</organism>
<reference evidence="2" key="1">
    <citation type="journal article" date="2022" name="Mol. Ecol. Resour.">
        <title>The genomes of chicory, endive, great burdock and yacon provide insights into Asteraceae palaeo-polyploidization history and plant inulin production.</title>
        <authorList>
            <person name="Fan W."/>
            <person name="Wang S."/>
            <person name="Wang H."/>
            <person name="Wang A."/>
            <person name="Jiang F."/>
            <person name="Liu H."/>
            <person name="Zhao H."/>
            <person name="Xu D."/>
            <person name="Zhang Y."/>
        </authorList>
    </citation>
    <scope>NUCLEOTIDE SEQUENCE [LARGE SCALE GENOMIC DNA]</scope>
    <source>
        <strain evidence="2">cv. Yunnan</strain>
    </source>
</reference>
<protein>
    <submittedName>
        <fullName evidence="1">Uncharacterized protein</fullName>
    </submittedName>
</protein>
<comment type="caution">
    <text evidence="1">The sequence shown here is derived from an EMBL/GenBank/DDBJ whole genome shotgun (WGS) entry which is preliminary data.</text>
</comment>
<evidence type="ECO:0000313" key="1">
    <source>
        <dbReference type="EMBL" id="KAI3694839.1"/>
    </source>
</evidence>
<sequence length="66" mass="7750">MATRAARMLQYCVFEGSLSMSEMDKQCRPYHKNCSCALHRPKDTFNIPLMLVGKMKYEKDEMWKGN</sequence>
<dbReference type="EMBL" id="CM042043">
    <property type="protein sequence ID" value="KAI3694839.1"/>
    <property type="molecule type" value="Genomic_DNA"/>
</dbReference>
<gene>
    <name evidence="1" type="ORF">L1987_77820</name>
</gene>
<name>A0ACB8ZC10_9ASTR</name>
<evidence type="ECO:0000313" key="2">
    <source>
        <dbReference type="Proteomes" id="UP001056120"/>
    </source>
</evidence>
<dbReference type="Proteomes" id="UP001056120">
    <property type="component" value="Linkage Group LG26"/>
</dbReference>